<evidence type="ECO:0000313" key="4">
    <source>
        <dbReference type="Proteomes" id="UP001324115"/>
    </source>
</evidence>
<dbReference type="PANTHER" id="PTHR33976:SF2">
    <property type="entry name" value="GLYCOPROTEIN MEMBRANE GPI-ANCHORED"/>
    <property type="match status" value="1"/>
</dbReference>
<accession>A0AAN7FR69</accession>
<dbReference type="AlphaFoldDB" id="A0AAN7FR69"/>
<protein>
    <recommendedName>
        <fullName evidence="2">Uncharacterized GPI-anchored protein At5g19230-like domain-containing protein</fullName>
    </recommendedName>
</protein>
<keyword evidence="4" id="KW-1185">Reference proteome</keyword>
<sequence length="196" mass="21352">MAFFRLKLSLFFLVLHVVQGKALCDCDATAEKYLLEDLNLYRMALNLPNFTENNKAACLANNIASQLNNETCKNAFHYGSTPGTKPNVTEYDKLLDGCDIKDNHTVQGVILPVCLPRLDPLLVLSNYTTPRYAKYLKDSNYTGTGIGSEDNWMVVVLYTNTSAGNFSCVASLIANVSLGNSLVALSIGILVVSAVS</sequence>
<evidence type="ECO:0000259" key="2">
    <source>
        <dbReference type="Pfam" id="PF25884"/>
    </source>
</evidence>
<dbReference type="EMBL" id="JAXUIC010000003">
    <property type="protein sequence ID" value="KAK4595936.1"/>
    <property type="molecule type" value="Genomic_DNA"/>
</dbReference>
<dbReference type="PANTHER" id="PTHR33976">
    <property type="entry name" value="OS07G0645000 PROTEIN"/>
    <property type="match status" value="1"/>
</dbReference>
<dbReference type="InterPro" id="IPR059083">
    <property type="entry name" value="At5g19230_dom"/>
</dbReference>
<dbReference type="Proteomes" id="UP001324115">
    <property type="component" value="Unassembled WGS sequence"/>
</dbReference>
<reference evidence="3 4" key="1">
    <citation type="journal article" date="2023" name="G3 (Bethesda)">
        <title>A haplotype-resolved chromosome-scale genome for Quercus rubra L. provides insights into the genetics of adaptive traits for red oak species.</title>
        <authorList>
            <person name="Kapoor B."/>
            <person name="Jenkins J."/>
            <person name="Schmutz J."/>
            <person name="Zhebentyayeva T."/>
            <person name="Kuelheim C."/>
            <person name="Coggeshall M."/>
            <person name="Heim C."/>
            <person name="Lasky J.R."/>
            <person name="Leites L."/>
            <person name="Islam-Faridi N."/>
            <person name="Romero-Severson J."/>
            <person name="DeLeo V.L."/>
            <person name="Lucas S.M."/>
            <person name="Lazic D."/>
            <person name="Gailing O."/>
            <person name="Carlson J."/>
            <person name="Staton M."/>
        </authorList>
    </citation>
    <scope>NUCLEOTIDE SEQUENCE [LARGE SCALE GENOMIC DNA]</scope>
    <source>
        <strain evidence="3">Pseudo-F2</strain>
    </source>
</reference>
<dbReference type="InterPro" id="IPR045285">
    <property type="entry name" value="At5g19230-like"/>
</dbReference>
<keyword evidence="1" id="KW-0732">Signal</keyword>
<organism evidence="3 4">
    <name type="scientific">Quercus rubra</name>
    <name type="common">Northern red oak</name>
    <name type="synonym">Quercus borealis</name>
    <dbReference type="NCBI Taxonomy" id="3512"/>
    <lineage>
        <taxon>Eukaryota</taxon>
        <taxon>Viridiplantae</taxon>
        <taxon>Streptophyta</taxon>
        <taxon>Embryophyta</taxon>
        <taxon>Tracheophyta</taxon>
        <taxon>Spermatophyta</taxon>
        <taxon>Magnoliopsida</taxon>
        <taxon>eudicotyledons</taxon>
        <taxon>Gunneridae</taxon>
        <taxon>Pentapetalae</taxon>
        <taxon>rosids</taxon>
        <taxon>fabids</taxon>
        <taxon>Fagales</taxon>
        <taxon>Fagaceae</taxon>
        <taxon>Quercus</taxon>
    </lineage>
</organism>
<evidence type="ECO:0000256" key="1">
    <source>
        <dbReference type="SAM" id="SignalP"/>
    </source>
</evidence>
<comment type="caution">
    <text evidence="3">The sequence shown here is derived from an EMBL/GenBank/DDBJ whole genome shotgun (WGS) entry which is preliminary data.</text>
</comment>
<gene>
    <name evidence="3" type="ORF">RGQ29_014145</name>
</gene>
<feature type="chain" id="PRO_5042944046" description="Uncharacterized GPI-anchored protein At5g19230-like domain-containing protein" evidence="1">
    <location>
        <begin position="21"/>
        <end position="196"/>
    </location>
</feature>
<feature type="signal peptide" evidence="1">
    <location>
        <begin position="1"/>
        <end position="20"/>
    </location>
</feature>
<evidence type="ECO:0000313" key="3">
    <source>
        <dbReference type="EMBL" id="KAK4595936.1"/>
    </source>
</evidence>
<name>A0AAN7FR69_QUERU</name>
<proteinExistence type="predicted"/>
<dbReference type="Pfam" id="PF25884">
    <property type="entry name" value="At5g19230"/>
    <property type="match status" value="1"/>
</dbReference>
<feature type="domain" description="Uncharacterized GPI-anchored protein At5g19230-like" evidence="2">
    <location>
        <begin position="31"/>
        <end position="157"/>
    </location>
</feature>